<evidence type="ECO:0000256" key="2">
    <source>
        <dbReference type="ARBA" id="ARBA00023015"/>
    </source>
</evidence>
<evidence type="ECO:0000313" key="8">
    <source>
        <dbReference type="RefSeq" id="XP_022138248.1"/>
    </source>
</evidence>
<dbReference type="CDD" id="cd18919">
    <property type="entry name" value="bHLH_AtBPE_like"/>
    <property type="match status" value="1"/>
</dbReference>
<feature type="compositionally biased region" description="Polar residues" evidence="5">
    <location>
        <begin position="215"/>
        <end position="228"/>
    </location>
</feature>
<evidence type="ECO:0000256" key="5">
    <source>
        <dbReference type="SAM" id="MobiDB-lite"/>
    </source>
</evidence>
<dbReference type="AlphaFoldDB" id="A0A6J1CCI6"/>
<dbReference type="OrthoDB" id="775589at2759"/>
<evidence type="ECO:0000259" key="6">
    <source>
        <dbReference type="PROSITE" id="PS50888"/>
    </source>
</evidence>
<reference evidence="8" key="1">
    <citation type="submission" date="2025-08" db="UniProtKB">
        <authorList>
            <consortium name="RefSeq"/>
        </authorList>
    </citation>
    <scope>IDENTIFICATION</scope>
    <source>
        <strain evidence="8">OHB3-1</strain>
    </source>
</reference>
<dbReference type="InterPro" id="IPR024097">
    <property type="entry name" value="bHLH_ZIP_TF"/>
</dbReference>
<feature type="region of interest" description="Disordered" evidence="5">
    <location>
        <begin position="169"/>
        <end position="193"/>
    </location>
</feature>
<dbReference type="GO" id="GO:0003700">
    <property type="term" value="F:DNA-binding transcription factor activity"/>
    <property type="evidence" value="ECO:0007669"/>
    <property type="project" value="TreeGrafter"/>
</dbReference>
<organism evidence="7 8">
    <name type="scientific">Momordica charantia</name>
    <name type="common">Bitter gourd</name>
    <name type="synonym">Balsam pear</name>
    <dbReference type="NCBI Taxonomy" id="3673"/>
    <lineage>
        <taxon>Eukaryota</taxon>
        <taxon>Viridiplantae</taxon>
        <taxon>Streptophyta</taxon>
        <taxon>Embryophyta</taxon>
        <taxon>Tracheophyta</taxon>
        <taxon>Spermatophyta</taxon>
        <taxon>Magnoliopsida</taxon>
        <taxon>eudicotyledons</taxon>
        <taxon>Gunneridae</taxon>
        <taxon>Pentapetalae</taxon>
        <taxon>rosids</taxon>
        <taxon>fabids</taxon>
        <taxon>Cucurbitales</taxon>
        <taxon>Cucurbitaceae</taxon>
        <taxon>Momordiceae</taxon>
        <taxon>Momordica</taxon>
    </lineage>
</organism>
<dbReference type="KEGG" id="mcha:111009470"/>
<dbReference type="PANTHER" id="PTHR12565:SF444">
    <property type="entry name" value="TRANSCRIPTION FACTOR BHLH62-RELATED"/>
    <property type="match status" value="1"/>
</dbReference>
<keyword evidence="3" id="KW-0804">Transcription</keyword>
<keyword evidence="4" id="KW-0539">Nucleus</keyword>
<evidence type="ECO:0000256" key="3">
    <source>
        <dbReference type="ARBA" id="ARBA00023163"/>
    </source>
</evidence>
<feature type="domain" description="BHLH" evidence="6">
    <location>
        <begin position="356"/>
        <end position="406"/>
    </location>
</feature>
<keyword evidence="2" id="KW-0805">Transcription regulation</keyword>
<evidence type="ECO:0000256" key="1">
    <source>
        <dbReference type="ARBA" id="ARBA00004123"/>
    </source>
</evidence>
<gene>
    <name evidence="8" type="primary">LOC111009470</name>
</gene>
<feature type="region of interest" description="Disordered" evidence="5">
    <location>
        <begin position="215"/>
        <end position="347"/>
    </location>
</feature>
<comment type="subcellular location">
    <subcellularLocation>
        <location evidence="1">Nucleus</location>
    </subcellularLocation>
</comment>
<sequence>MEREFFMNDGCNFYGMEIQPNELNSSGLFNNANWENSMDQSDLFESTLSSIVSSPVNSHAGGDNVMMRELIGRLGSICNSGDISPHSYIGGTNNNSTNTSCYNTPMNSPPKHNLSPIMESQMRGNLSVGGNLVPHQNLAPFSADPGFAERAARFSCFGSRNLGSLNGQFSSNETQELGNRSVPGGGVESGKLSRVSSNKSFNIAGIGSQMGVVQEGNQSPMQKGNSMPNKKLNRFSRSSTPENAGDSREGSSVSEQITARELGFKGKAEANTRKRKSVHTGEAKDVKAAGENHESTGKKIKPEEVSKKEMDAAKGKAEAKDGTKTSGDANQKQTNDNSKPPEPPKDYIHVRARRGQATDSHSLAERVRREKISKRMKFLQDLVPGCNKVTGKAVMLDEIINYVQSLQRQVEFLSMKLSTVNPRMDFNMETLLPKDIFKCPGSAPHTVYPSDSSMPTFTYEYQSMHMPPLHSAISNGTEKQFSVASASDAMQRNLSGQVPSGYSEVGNGIQISKFWEDELHTVVQMGYGQNQVQNANDEMKSEL</sequence>
<keyword evidence="7" id="KW-1185">Reference proteome</keyword>
<name>A0A6J1CCI6_MOMCH</name>
<dbReference type="PROSITE" id="PS50888">
    <property type="entry name" value="BHLH"/>
    <property type="match status" value="1"/>
</dbReference>
<dbReference type="RefSeq" id="XP_022138248.1">
    <property type="nucleotide sequence ID" value="XM_022282556.1"/>
</dbReference>
<accession>A0A6J1CCI6</accession>
<dbReference type="PANTHER" id="PTHR12565">
    <property type="entry name" value="STEROL REGULATORY ELEMENT-BINDING PROTEIN"/>
    <property type="match status" value="1"/>
</dbReference>
<dbReference type="Pfam" id="PF00010">
    <property type="entry name" value="HLH"/>
    <property type="match status" value="1"/>
</dbReference>
<feature type="compositionally biased region" description="Polar residues" evidence="5">
    <location>
        <begin position="326"/>
        <end position="338"/>
    </location>
</feature>
<dbReference type="SUPFAM" id="SSF47459">
    <property type="entry name" value="HLH, helix-loop-helix DNA-binding domain"/>
    <property type="match status" value="1"/>
</dbReference>
<feature type="compositionally biased region" description="Basic and acidic residues" evidence="5">
    <location>
        <begin position="262"/>
        <end position="272"/>
    </location>
</feature>
<proteinExistence type="predicted"/>
<feature type="compositionally biased region" description="Basic and acidic residues" evidence="5">
    <location>
        <begin position="279"/>
        <end position="323"/>
    </location>
</feature>
<protein>
    <submittedName>
        <fullName evidence="8">Transcription factor bHLH78-like</fullName>
    </submittedName>
</protein>
<evidence type="ECO:0000256" key="4">
    <source>
        <dbReference type="ARBA" id="ARBA00023242"/>
    </source>
</evidence>
<dbReference type="GO" id="GO:0046983">
    <property type="term" value="F:protein dimerization activity"/>
    <property type="evidence" value="ECO:0007669"/>
    <property type="project" value="InterPro"/>
</dbReference>
<dbReference type="SMART" id="SM00353">
    <property type="entry name" value="HLH"/>
    <property type="match status" value="1"/>
</dbReference>
<dbReference type="FunFam" id="4.10.280.10:FF:000002">
    <property type="entry name" value="Basic helix-loop-helix transcription factor"/>
    <property type="match status" value="1"/>
</dbReference>
<feature type="compositionally biased region" description="Polar residues" evidence="5">
    <location>
        <begin position="169"/>
        <end position="178"/>
    </location>
</feature>
<dbReference type="InterPro" id="IPR011598">
    <property type="entry name" value="bHLH_dom"/>
</dbReference>
<dbReference type="GeneID" id="111009470"/>
<dbReference type="GO" id="GO:0005634">
    <property type="term" value="C:nucleus"/>
    <property type="evidence" value="ECO:0007669"/>
    <property type="project" value="UniProtKB-SubCell"/>
</dbReference>
<evidence type="ECO:0000313" key="7">
    <source>
        <dbReference type="Proteomes" id="UP000504603"/>
    </source>
</evidence>
<dbReference type="Gene3D" id="4.10.280.10">
    <property type="entry name" value="Helix-loop-helix DNA-binding domain"/>
    <property type="match status" value="1"/>
</dbReference>
<dbReference type="InterPro" id="IPR036638">
    <property type="entry name" value="HLH_DNA-bd_sf"/>
</dbReference>
<dbReference type="Proteomes" id="UP000504603">
    <property type="component" value="Unplaced"/>
</dbReference>